<keyword evidence="3" id="KW-1185">Reference proteome</keyword>
<feature type="region of interest" description="Disordered" evidence="1">
    <location>
        <begin position="373"/>
        <end position="528"/>
    </location>
</feature>
<reference evidence="2 3" key="1">
    <citation type="submission" date="2018-12" db="EMBL/GenBank/DDBJ databases">
        <authorList>
            <person name="Tiukova I."/>
            <person name="Dainat J."/>
        </authorList>
    </citation>
    <scope>NUCLEOTIDE SEQUENCE [LARGE SCALE GENOMIC DNA]</scope>
</reference>
<sequence length="778" mass="88560">MDSDKPIEEHIRWSSANDTSIIPRVLLTDRGVGSLTSTSFFRDHPEHDVRHDILGMIQEHGLLCLMNKTLVDRGAFQPRLEARPQIPISAGIKRNHEEMSVDSFARDFMDGDENMLDSDDRIPSSSFLQPGVTYNISNNHSISTRLKISGVSNDHERIDGYFESGGISIPFAGEVVDFQHTDLRCSENGKINIESSIFSNLLRNYLCFDKDLKPYFGRRRQQAHVSASDRKPFYMNRYGYLEMNDSGSHPLRYPENTKFPNPSLFHRVENMCGNKGSTYKLLAKWFDLPPFNEFINTPSPPTPPNGKRKCINNPENLLICNDCINLMLKNFIFLKLEVDLEDLLTDPADTNKDLHIRNDMTYKRRRRLRSFTSSLKFSGRDPGGVGPSGAAVRFSTGSVPEGEADPSHPFRPFVSLESQNNSGNGYVDTGHQEELDPSSDQETSESTSFERGSSLLNEPDEHESTFDDANDDEHDDDYIDDENDLSNYGYGINFSGDASENGEEEEEAEEEDENEEEGDDAEDNDGNTDELYEIRLSSGRSRRIESLLFERNLARGQQHHRKGYVMARKLYKNSSSHRLKLKLFVSINRITGDLYIIPGNLDKNNWSSEENDGELFSNYDTFDSLYKAFFDETDAFTLEDCRMRKLREHMDINKPQEKIRIQKLLLLLLITTPTLLNAASAEERATASRTKHTETPFKRAKGDGFKGSTVRQDQPHPGRLDNEFRDSLISYFNDNVNFGFDPKKVLRMKPNYRNLTGSKADNKGSLNSLGCFYSFGFA</sequence>
<name>A0A448YF25_BRENA</name>
<feature type="compositionally biased region" description="Acidic residues" evidence="1">
    <location>
        <begin position="458"/>
        <end position="484"/>
    </location>
</feature>
<proteinExistence type="predicted"/>
<dbReference type="AlphaFoldDB" id="A0A448YF25"/>
<feature type="compositionally biased region" description="Acidic residues" evidence="1">
    <location>
        <begin position="500"/>
        <end position="528"/>
    </location>
</feature>
<evidence type="ECO:0000313" key="2">
    <source>
        <dbReference type="EMBL" id="VEU19478.1"/>
    </source>
</evidence>
<dbReference type="STRING" id="13370.A0A448YF25"/>
<protein>
    <submittedName>
        <fullName evidence="2">DEKNAAC100407</fullName>
    </submittedName>
</protein>
<evidence type="ECO:0000256" key="1">
    <source>
        <dbReference type="SAM" id="MobiDB-lite"/>
    </source>
</evidence>
<feature type="compositionally biased region" description="Basic and acidic residues" evidence="1">
    <location>
        <begin position="683"/>
        <end position="704"/>
    </location>
</feature>
<accession>A0A448YF25</accession>
<dbReference type="InParanoid" id="A0A448YF25"/>
<organism evidence="2 3">
    <name type="scientific">Brettanomyces naardenensis</name>
    <name type="common">Yeast</name>
    <dbReference type="NCBI Taxonomy" id="13370"/>
    <lineage>
        <taxon>Eukaryota</taxon>
        <taxon>Fungi</taxon>
        <taxon>Dikarya</taxon>
        <taxon>Ascomycota</taxon>
        <taxon>Saccharomycotina</taxon>
        <taxon>Pichiomycetes</taxon>
        <taxon>Pichiales</taxon>
        <taxon>Pichiaceae</taxon>
        <taxon>Brettanomyces</taxon>
    </lineage>
</organism>
<evidence type="ECO:0000313" key="3">
    <source>
        <dbReference type="Proteomes" id="UP000290900"/>
    </source>
</evidence>
<gene>
    <name evidence="2" type="ORF">BRENAR_LOCUS215</name>
</gene>
<dbReference type="OrthoDB" id="3997480at2759"/>
<feature type="region of interest" description="Disordered" evidence="1">
    <location>
        <begin position="683"/>
        <end position="719"/>
    </location>
</feature>
<dbReference type="EMBL" id="CAACVR010000001">
    <property type="protein sequence ID" value="VEU19478.1"/>
    <property type="molecule type" value="Genomic_DNA"/>
</dbReference>
<feature type="compositionally biased region" description="Polar residues" evidence="1">
    <location>
        <begin position="444"/>
        <end position="456"/>
    </location>
</feature>
<dbReference type="Proteomes" id="UP000290900">
    <property type="component" value="Unassembled WGS sequence"/>
</dbReference>